<gene>
    <name evidence="1" type="ORF">ACFFLS_20630</name>
</gene>
<evidence type="ECO:0008006" key="3">
    <source>
        <dbReference type="Google" id="ProtNLM"/>
    </source>
</evidence>
<reference evidence="1 2" key="1">
    <citation type="submission" date="2024-09" db="EMBL/GenBank/DDBJ databases">
        <authorList>
            <person name="Sun Q."/>
            <person name="Mori K."/>
        </authorList>
    </citation>
    <scope>NUCLEOTIDE SEQUENCE [LARGE SCALE GENOMIC DNA]</scope>
    <source>
        <strain evidence="1 2">CGMCC 1.12926</strain>
    </source>
</reference>
<accession>A0ABV6BVJ3</accession>
<evidence type="ECO:0000313" key="2">
    <source>
        <dbReference type="Proteomes" id="UP001589734"/>
    </source>
</evidence>
<dbReference type="EMBL" id="JBHLYW010000022">
    <property type="protein sequence ID" value="MFC0079465.1"/>
    <property type="molecule type" value="Genomic_DNA"/>
</dbReference>
<keyword evidence="2" id="KW-1185">Reference proteome</keyword>
<organism evidence="1 2">
    <name type="scientific">Flavobacterium procerum</name>
    <dbReference type="NCBI Taxonomy" id="1455569"/>
    <lineage>
        <taxon>Bacteria</taxon>
        <taxon>Pseudomonadati</taxon>
        <taxon>Bacteroidota</taxon>
        <taxon>Flavobacteriia</taxon>
        <taxon>Flavobacteriales</taxon>
        <taxon>Flavobacteriaceae</taxon>
        <taxon>Flavobacterium</taxon>
    </lineage>
</organism>
<dbReference type="RefSeq" id="WP_379689630.1">
    <property type="nucleotide sequence ID" value="NZ_JBHLYW010000022.1"/>
</dbReference>
<proteinExistence type="predicted"/>
<sequence>MFKYDLQSAAPMLISLRKSFDVFLKNETVVNSLEKVGSETEFGKEVARIMNEYGDNQNVKNLDFQYKKIILIANDIRYLKLIHDETLPDWLEDELETVFHKIKKILLVLEIELN</sequence>
<dbReference type="Proteomes" id="UP001589734">
    <property type="component" value="Unassembled WGS sequence"/>
</dbReference>
<comment type="caution">
    <text evidence="1">The sequence shown here is derived from an EMBL/GenBank/DDBJ whole genome shotgun (WGS) entry which is preliminary data.</text>
</comment>
<name>A0ABV6BVJ3_9FLAO</name>
<protein>
    <recommendedName>
        <fullName evidence="3">DUF86 domain-containing protein</fullName>
    </recommendedName>
</protein>
<evidence type="ECO:0000313" key="1">
    <source>
        <dbReference type="EMBL" id="MFC0079465.1"/>
    </source>
</evidence>